<evidence type="ECO:0000313" key="4">
    <source>
        <dbReference type="Proteomes" id="UP000199365"/>
    </source>
</evidence>
<organism evidence="3 4">
    <name type="scientific">Paraburkholderia tuberum</name>
    <dbReference type="NCBI Taxonomy" id="157910"/>
    <lineage>
        <taxon>Bacteria</taxon>
        <taxon>Pseudomonadati</taxon>
        <taxon>Pseudomonadota</taxon>
        <taxon>Betaproteobacteria</taxon>
        <taxon>Burkholderiales</taxon>
        <taxon>Burkholderiaceae</taxon>
        <taxon>Paraburkholderia</taxon>
    </lineage>
</organism>
<accession>A0A1H1KJH6</accession>
<evidence type="ECO:0000259" key="2">
    <source>
        <dbReference type="Pfam" id="PF02979"/>
    </source>
</evidence>
<dbReference type="GO" id="GO:0003824">
    <property type="term" value="F:catalytic activity"/>
    <property type="evidence" value="ECO:0007669"/>
    <property type="project" value="InterPro"/>
</dbReference>
<evidence type="ECO:0000313" key="3">
    <source>
        <dbReference type="EMBL" id="SDR62511.1"/>
    </source>
</evidence>
<dbReference type="Proteomes" id="UP000199365">
    <property type="component" value="Unassembled WGS sequence"/>
</dbReference>
<gene>
    <name evidence="3" type="ORF">SAMN05445850_8234</name>
</gene>
<evidence type="ECO:0000256" key="1">
    <source>
        <dbReference type="ARBA" id="ARBA00022723"/>
    </source>
</evidence>
<dbReference type="GO" id="GO:0046914">
    <property type="term" value="F:transition metal ion binding"/>
    <property type="evidence" value="ECO:0007669"/>
    <property type="project" value="InterPro"/>
</dbReference>
<dbReference type="RefSeq" id="WP_167368876.1">
    <property type="nucleotide sequence ID" value="NZ_FNKX01000005.1"/>
</dbReference>
<keyword evidence="4" id="KW-1185">Reference proteome</keyword>
<dbReference type="EMBL" id="FNKX01000005">
    <property type="protein sequence ID" value="SDR62511.1"/>
    <property type="molecule type" value="Genomic_DNA"/>
</dbReference>
<dbReference type="NCBIfam" id="TIGR03793">
    <property type="entry name" value="leader_NHLP"/>
    <property type="match status" value="1"/>
</dbReference>
<keyword evidence="1" id="KW-0479">Metal-binding</keyword>
<dbReference type="Gene3D" id="3.90.330.10">
    <property type="entry name" value="Nitrile hydratase alpha /Thiocyanate hydrolase gamma"/>
    <property type="match status" value="1"/>
</dbReference>
<proteinExistence type="predicted"/>
<sequence>MSNSDKWRGVAANVIAHAWRDPAYKASVLQNPKAALAAAGLTLPDSVQVSALENSSQNKYVVLPAQHRLEADPVAGAKLLKAITPLPKGVRVTLLQDTADTRHFVLPVPPAQTTLQPYTDAAAATALAAGWEAVNLYTSANAVGEANAAGVQNVVGATDVAGAAEAAAAGVVVAVGAAVLT</sequence>
<dbReference type="Pfam" id="PF02979">
    <property type="entry name" value="NHase_alpha"/>
    <property type="match status" value="1"/>
</dbReference>
<dbReference type="SUPFAM" id="SSF56209">
    <property type="entry name" value="Nitrile hydratase alpha chain"/>
    <property type="match status" value="1"/>
</dbReference>
<dbReference type="InterPro" id="IPR004232">
    <property type="entry name" value="CN_Hdrtase_a/SCN_Hdrlase_g"/>
</dbReference>
<dbReference type="InterPro" id="IPR022513">
    <property type="entry name" value="TOMM_pelo"/>
</dbReference>
<name>A0A1H1KJH6_9BURK</name>
<reference evidence="4" key="1">
    <citation type="submission" date="2016-10" db="EMBL/GenBank/DDBJ databases">
        <authorList>
            <person name="Varghese N."/>
            <person name="Submissions S."/>
        </authorList>
    </citation>
    <scope>NUCLEOTIDE SEQUENCE [LARGE SCALE GENOMIC DNA]</scope>
    <source>
        <strain evidence="4">DUS833</strain>
    </source>
</reference>
<dbReference type="InterPro" id="IPR036648">
    <property type="entry name" value="CN_Hdrase_a/SCN_Hdrase_g_sf"/>
</dbReference>
<protein>
    <submittedName>
        <fullName evidence="3">NHLP leader peptide domain-containing protein</fullName>
    </submittedName>
</protein>
<dbReference type="AlphaFoldDB" id="A0A1H1KJH6"/>
<feature type="domain" description="Nitrile hydratase alpha/Thiocyanate hydrolase gamma" evidence="2">
    <location>
        <begin position="11"/>
        <end position="63"/>
    </location>
</feature>
<dbReference type="STRING" id="157910.SAMN05445850_8234"/>